<comment type="caution">
    <text evidence="1">The sequence shown here is derived from an EMBL/GenBank/DDBJ whole genome shotgun (WGS) entry which is preliminary data.</text>
</comment>
<accession>A0A1X0QDL5</accession>
<organism evidence="1 2">
    <name type="scientific">Hepatospora eriocheir</name>
    <dbReference type="NCBI Taxonomy" id="1081669"/>
    <lineage>
        <taxon>Eukaryota</taxon>
        <taxon>Fungi</taxon>
        <taxon>Fungi incertae sedis</taxon>
        <taxon>Microsporidia</taxon>
        <taxon>Hepatosporidae</taxon>
        <taxon>Hepatospora</taxon>
    </lineage>
</organism>
<reference evidence="1 2" key="1">
    <citation type="journal article" date="2017" name="Environ. Microbiol.">
        <title>Decay of the glycolytic pathway and adaptation to intranuclear parasitism within Enterocytozoonidae microsporidia.</title>
        <authorList>
            <person name="Wiredu Boakye D."/>
            <person name="Jaroenlak P."/>
            <person name="Prachumwat A."/>
            <person name="Williams T.A."/>
            <person name="Bateman K.S."/>
            <person name="Itsathitphaisarn O."/>
            <person name="Sritunyalucksana K."/>
            <person name="Paszkiewicz K.H."/>
            <person name="Moore K.A."/>
            <person name="Stentiford G.D."/>
            <person name="Williams B.A."/>
        </authorList>
    </citation>
    <scope>NUCLEOTIDE SEQUENCE [LARGE SCALE GENOMIC DNA]</scope>
    <source>
        <strain evidence="1 2">GB1</strain>
    </source>
</reference>
<evidence type="ECO:0000313" key="2">
    <source>
        <dbReference type="Proteomes" id="UP000192356"/>
    </source>
</evidence>
<name>A0A1X0QDL5_9MICR</name>
<protein>
    <submittedName>
        <fullName evidence="1">Uncharacterized protein</fullName>
    </submittedName>
</protein>
<evidence type="ECO:0000313" key="1">
    <source>
        <dbReference type="EMBL" id="ORD97891.1"/>
    </source>
</evidence>
<dbReference type="AlphaFoldDB" id="A0A1X0QDL5"/>
<dbReference type="Proteomes" id="UP000192356">
    <property type="component" value="Unassembled WGS sequence"/>
</dbReference>
<dbReference type="VEuPathDB" id="MicrosporidiaDB:A0H76_878"/>
<sequence length="76" mass="8720">MKQKIIKCNGVIKFDIITFPLNFSIKIKIRINSIIEIGSKINDVFVLNQILQKVEDDFSSSEDILLLENCMLSLFS</sequence>
<keyword evidence="2" id="KW-1185">Reference proteome</keyword>
<dbReference type="EMBL" id="LVKB01000007">
    <property type="protein sequence ID" value="ORD97891.1"/>
    <property type="molecule type" value="Genomic_DNA"/>
</dbReference>
<proteinExistence type="predicted"/>
<gene>
    <name evidence="1" type="ORF">HERIO_288</name>
</gene>
<dbReference type="VEuPathDB" id="MicrosporidiaDB:HERIO_288"/>